<dbReference type="OrthoDB" id="1685263at2"/>
<dbReference type="EMBL" id="FUXM01000013">
    <property type="protein sequence ID" value="SJZ94524.1"/>
    <property type="molecule type" value="Genomic_DNA"/>
</dbReference>
<evidence type="ECO:0000313" key="1">
    <source>
        <dbReference type="EMBL" id="SJZ94524.1"/>
    </source>
</evidence>
<accession>A0A1T4PSA5</accession>
<dbReference type="RefSeq" id="WP_078665467.1">
    <property type="nucleotide sequence ID" value="NZ_FUXM01000013.1"/>
</dbReference>
<dbReference type="Proteomes" id="UP000189933">
    <property type="component" value="Unassembled WGS sequence"/>
</dbReference>
<dbReference type="InterPro" id="IPR012851">
    <property type="entry name" value="Spore_coat_CotF-like"/>
</dbReference>
<name>A0A1T4PSA5_9FIRM</name>
<keyword evidence="2" id="KW-1185">Reference proteome</keyword>
<dbReference type="InterPro" id="IPR012347">
    <property type="entry name" value="Ferritin-like"/>
</dbReference>
<dbReference type="AlphaFoldDB" id="A0A1T4PSA5"/>
<organism evidence="1 2">
    <name type="scientific">Carboxydocella sporoproducens DSM 16521</name>
    <dbReference type="NCBI Taxonomy" id="1121270"/>
    <lineage>
        <taxon>Bacteria</taxon>
        <taxon>Bacillati</taxon>
        <taxon>Bacillota</taxon>
        <taxon>Clostridia</taxon>
        <taxon>Eubacteriales</taxon>
        <taxon>Clostridiales Family XVI. Incertae Sedis</taxon>
        <taxon>Carboxydocella</taxon>
    </lineage>
</organism>
<protein>
    <submittedName>
        <fullName evidence="1">Coat F domain-containing protein</fullName>
    </submittedName>
</protein>
<evidence type="ECO:0000313" key="2">
    <source>
        <dbReference type="Proteomes" id="UP000189933"/>
    </source>
</evidence>
<dbReference type="Gene3D" id="1.20.1260.10">
    <property type="match status" value="1"/>
</dbReference>
<gene>
    <name evidence="1" type="ORF">SAMN02745885_01399</name>
</gene>
<dbReference type="Pfam" id="PF07875">
    <property type="entry name" value="Coat_F"/>
    <property type="match status" value="1"/>
</dbReference>
<proteinExistence type="predicted"/>
<reference evidence="2" key="1">
    <citation type="submission" date="2017-02" db="EMBL/GenBank/DDBJ databases">
        <authorList>
            <person name="Varghese N."/>
            <person name="Submissions S."/>
        </authorList>
    </citation>
    <scope>NUCLEOTIDE SEQUENCE [LARGE SCALE GENOMIC DNA]</scope>
    <source>
        <strain evidence="2">DSM 16521</strain>
    </source>
</reference>
<sequence>MPAKLNDQDLMQLLLSDHKASAQHMLMCVLECANDALRTDCQNILNKTLDHQKQIWQAMNQRGWYQVQAATVQELARVQNQINQATQQLQMQ</sequence>